<proteinExistence type="predicted"/>
<comment type="caution">
    <text evidence="3">The sequence shown here is derived from an EMBL/GenBank/DDBJ whole genome shotgun (WGS) entry which is preliminary data.</text>
</comment>
<dbReference type="OrthoDB" id="5194128at2"/>
<dbReference type="EMBL" id="PVMZ01000012">
    <property type="protein sequence ID" value="PRX18640.1"/>
    <property type="molecule type" value="Genomic_DNA"/>
</dbReference>
<sequence length="255" mass="28034">MESNGDPAIWYADFGFWCVVIGLLVCVFYLTRTTAWWRGTWSASEVRWRNRAWLPMILALTSVFAGVIYIDIAEVGGASDGSLWLARSLVLLGGALACSLPLVAWLPLFDFAVPPHLRTGAAAVPVAPPASRAERRVTAPRPARSPQPKGSYSGPVAIRFYRPAVKFRDRFRAYRVEIDGEQVGELRHGGEFLVEAAPGSRTVRALIDWTGSPELVLDLVEGEAFSIRVEPAEGSTMESLQGDDGYLRLTVEDRL</sequence>
<feature type="transmembrane region" description="Helical" evidence="2">
    <location>
        <begin position="84"/>
        <end position="108"/>
    </location>
</feature>
<organism evidence="3 4">
    <name type="scientific">Actinoplanes italicus</name>
    <dbReference type="NCBI Taxonomy" id="113567"/>
    <lineage>
        <taxon>Bacteria</taxon>
        <taxon>Bacillati</taxon>
        <taxon>Actinomycetota</taxon>
        <taxon>Actinomycetes</taxon>
        <taxon>Micromonosporales</taxon>
        <taxon>Micromonosporaceae</taxon>
        <taxon>Actinoplanes</taxon>
    </lineage>
</organism>
<evidence type="ECO:0000256" key="2">
    <source>
        <dbReference type="SAM" id="Phobius"/>
    </source>
</evidence>
<keyword evidence="2" id="KW-1133">Transmembrane helix</keyword>
<feature type="transmembrane region" description="Helical" evidence="2">
    <location>
        <begin position="14"/>
        <end position="31"/>
    </location>
</feature>
<accession>A0A2T0K6K5</accession>
<dbReference type="Proteomes" id="UP000239415">
    <property type="component" value="Unassembled WGS sequence"/>
</dbReference>
<gene>
    <name evidence="3" type="ORF">CLV67_112115</name>
</gene>
<name>A0A2T0K6K5_9ACTN</name>
<protein>
    <submittedName>
        <fullName evidence="3">Uncharacterized protein</fullName>
    </submittedName>
</protein>
<feature type="transmembrane region" description="Helical" evidence="2">
    <location>
        <begin position="52"/>
        <end position="72"/>
    </location>
</feature>
<evidence type="ECO:0000256" key="1">
    <source>
        <dbReference type="SAM" id="MobiDB-lite"/>
    </source>
</evidence>
<evidence type="ECO:0000313" key="4">
    <source>
        <dbReference type="Proteomes" id="UP000239415"/>
    </source>
</evidence>
<keyword evidence="2" id="KW-0472">Membrane</keyword>
<feature type="region of interest" description="Disordered" evidence="1">
    <location>
        <begin position="132"/>
        <end position="151"/>
    </location>
</feature>
<keyword evidence="4" id="KW-1185">Reference proteome</keyword>
<reference evidence="3 4" key="1">
    <citation type="submission" date="2018-03" db="EMBL/GenBank/DDBJ databases">
        <title>Genomic Encyclopedia of Archaeal and Bacterial Type Strains, Phase II (KMG-II): from individual species to whole genera.</title>
        <authorList>
            <person name="Goeker M."/>
        </authorList>
    </citation>
    <scope>NUCLEOTIDE SEQUENCE [LARGE SCALE GENOMIC DNA]</scope>
    <source>
        <strain evidence="3 4">DSM 43146</strain>
    </source>
</reference>
<evidence type="ECO:0000313" key="3">
    <source>
        <dbReference type="EMBL" id="PRX18640.1"/>
    </source>
</evidence>
<keyword evidence="2" id="KW-0812">Transmembrane</keyword>
<dbReference type="RefSeq" id="WP_106323434.1">
    <property type="nucleotide sequence ID" value="NZ_BOMO01000108.1"/>
</dbReference>
<dbReference type="AlphaFoldDB" id="A0A2T0K6K5"/>